<evidence type="ECO:0008006" key="6">
    <source>
        <dbReference type="Google" id="ProtNLM"/>
    </source>
</evidence>
<sequence>MNLSKREKVLLCLLTFVVVIGSYINFLILPKLEAIKETKTTLKEKTIELNSLQQARKSDSLNKTEKQLQEEIDKVEEAIPSQIKIPRVYLDILSIVEKTGVQQESLNMQTASLEGETSQEGEEAKQNIQDKSEQLLIIPIVHKIRGTYGEIEDYIDSIQKCGRKIDIIEYEIINSKEDKNNHQLSASFMLKAYGLVKQGQNYSEFVDYKFLKDNYGRPNPFQPNSTAKDNDAQDVEEQE</sequence>
<keyword evidence="5" id="KW-1185">Reference proteome</keyword>
<dbReference type="InterPro" id="IPR014717">
    <property type="entry name" value="Transl_elong_EF1B/ribsomal_bS6"/>
</dbReference>
<evidence type="ECO:0000313" key="4">
    <source>
        <dbReference type="EMBL" id="MCR1897981.1"/>
    </source>
</evidence>
<reference evidence="4" key="1">
    <citation type="submission" date="2022-07" db="EMBL/GenBank/DDBJ databases">
        <title>Enhanced cultured diversity of the mouse gut microbiota enables custom-made synthetic communities.</title>
        <authorList>
            <person name="Afrizal A."/>
        </authorList>
    </citation>
    <scope>NUCLEOTIDE SEQUENCE</scope>
    <source>
        <strain evidence="4">DSM 28593</strain>
    </source>
</reference>
<feature type="transmembrane region" description="Helical" evidence="3">
    <location>
        <begin position="9"/>
        <end position="29"/>
    </location>
</feature>
<dbReference type="Proteomes" id="UP001205748">
    <property type="component" value="Unassembled WGS sequence"/>
</dbReference>
<evidence type="ECO:0000313" key="5">
    <source>
        <dbReference type="Proteomes" id="UP001205748"/>
    </source>
</evidence>
<evidence type="ECO:0000256" key="3">
    <source>
        <dbReference type="SAM" id="Phobius"/>
    </source>
</evidence>
<dbReference type="RefSeq" id="WP_257529446.1">
    <property type="nucleotide sequence ID" value="NZ_JANKAS010000002.1"/>
</dbReference>
<evidence type="ECO:0000256" key="1">
    <source>
        <dbReference type="SAM" id="Coils"/>
    </source>
</evidence>
<keyword evidence="3" id="KW-1133">Transmembrane helix</keyword>
<organism evidence="4 5">
    <name type="scientific">Irregularibacter muris</name>
    <dbReference type="NCBI Taxonomy" id="1796619"/>
    <lineage>
        <taxon>Bacteria</taxon>
        <taxon>Bacillati</taxon>
        <taxon>Bacillota</taxon>
        <taxon>Clostridia</taxon>
        <taxon>Eubacteriales</taxon>
        <taxon>Eubacteriaceae</taxon>
        <taxon>Irregularibacter</taxon>
    </lineage>
</organism>
<dbReference type="AlphaFoldDB" id="A0AAE3HCY7"/>
<proteinExistence type="predicted"/>
<gene>
    <name evidence="4" type="ORF">NSA47_03130</name>
</gene>
<keyword evidence="1" id="KW-0175">Coiled coil</keyword>
<accession>A0AAE3HCY7</accession>
<evidence type="ECO:0000256" key="2">
    <source>
        <dbReference type="SAM" id="MobiDB-lite"/>
    </source>
</evidence>
<keyword evidence="3" id="KW-0472">Membrane</keyword>
<dbReference type="EMBL" id="JANKAS010000002">
    <property type="protein sequence ID" value="MCR1897981.1"/>
    <property type="molecule type" value="Genomic_DNA"/>
</dbReference>
<feature type="region of interest" description="Disordered" evidence="2">
    <location>
        <begin position="217"/>
        <end position="239"/>
    </location>
</feature>
<name>A0AAE3HCY7_9FIRM</name>
<keyword evidence="3" id="KW-0812">Transmembrane</keyword>
<comment type="caution">
    <text evidence="4">The sequence shown here is derived from an EMBL/GenBank/DDBJ whole genome shotgun (WGS) entry which is preliminary data.</text>
</comment>
<protein>
    <recommendedName>
        <fullName evidence="6">Pilus assembly protein PilO</fullName>
    </recommendedName>
</protein>
<feature type="coiled-coil region" evidence="1">
    <location>
        <begin position="35"/>
        <end position="78"/>
    </location>
</feature>
<dbReference type="Gene3D" id="3.30.70.60">
    <property type="match status" value="1"/>
</dbReference>